<gene>
    <name evidence="6" type="ORF">TeGR_g10444</name>
</gene>
<dbReference type="PROSITE" id="PS50082">
    <property type="entry name" value="WD_REPEATS_2"/>
    <property type="match status" value="7"/>
</dbReference>
<keyword evidence="3" id="KW-0677">Repeat</keyword>
<evidence type="ECO:0000256" key="5">
    <source>
        <dbReference type="PROSITE-ProRule" id="PRU00221"/>
    </source>
</evidence>
<name>A0ABQ6MQB8_9STRA</name>
<reference evidence="6 7" key="1">
    <citation type="journal article" date="2023" name="Commun. Biol.">
        <title>Genome analysis of Parmales, the sister group of diatoms, reveals the evolutionary specialization of diatoms from phago-mixotrophs to photoautotrophs.</title>
        <authorList>
            <person name="Ban H."/>
            <person name="Sato S."/>
            <person name="Yoshikawa S."/>
            <person name="Yamada K."/>
            <person name="Nakamura Y."/>
            <person name="Ichinomiya M."/>
            <person name="Sato N."/>
            <person name="Blanc-Mathieu R."/>
            <person name="Endo H."/>
            <person name="Kuwata A."/>
            <person name="Ogata H."/>
        </authorList>
    </citation>
    <scope>NUCLEOTIDE SEQUENCE [LARGE SCALE GENOMIC DNA]</scope>
</reference>
<accession>A0ABQ6MQB8</accession>
<dbReference type="EMBL" id="BRYB01001631">
    <property type="protein sequence ID" value="GMI30045.1"/>
    <property type="molecule type" value="Genomic_DNA"/>
</dbReference>
<dbReference type="InterPro" id="IPR036322">
    <property type="entry name" value="WD40_repeat_dom_sf"/>
</dbReference>
<dbReference type="InterPro" id="IPR019775">
    <property type="entry name" value="WD40_repeat_CS"/>
</dbReference>
<dbReference type="PROSITE" id="PS00678">
    <property type="entry name" value="WD_REPEATS_1"/>
    <property type="match status" value="3"/>
</dbReference>
<keyword evidence="7" id="KW-1185">Reference proteome</keyword>
<dbReference type="Pfam" id="PF00400">
    <property type="entry name" value="WD40"/>
    <property type="match status" value="7"/>
</dbReference>
<evidence type="ECO:0000256" key="2">
    <source>
        <dbReference type="ARBA" id="ARBA00022574"/>
    </source>
</evidence>
<evidence type="ECO:0000256" key="1">
    <source>
        <dbReference type="ARBA" id="ARBA00004604"/>
    </source>
</evidence>
<dbReference type="PRINTS" id="PR00320">
    <property type="entry name" value="GPROTEINBRPT"/>
</dbReference>
<feature type="repeat" description="WD" evidence="5">
    <location>
        <begin position="200"/>
        <end position="241"/>
    </location>
</feature>
<evidence type="ECO:0000313" key="7">
    <source>
        <dbReference type="Proteomes" id="UP001165060"/>
    </source>
</evidence>
<dbReference type="PANTHER" id="PTHR19848:SF0">
    <property type="entry name" value="NOTCHLESS PROTEIN HOMOLOG 1"/>
    <property type="match status" value="1"/>
</dbReference>
<keyword evidence="4" id="KW-0539">Nucleus</keyword>
<dbReference type="PANTHER" id="PTHR19848">
    <property type="entry name" value="WD40 REPEAT PROTEIN"/>
    <property type="match status" value="1"/>
</dbReference>
<dbReference type="SMART" id="SM00320">
    <property type="entry name" value="WD40"/>
    <property type="match status" value="8"/>
</dbReference>
<dbReference type="InterPro" id="IPR001680">
    <property type="entry name" value="WD40_rpt"/>
</dbReference>
<organism evidence="6 7">
    <name type="scientific">Tetraparma gracilis</name>
    <dbReference type="NCBI Taxonomy" id="2962635"/>
    <lineage>
        <taxon>Eukaryota</taxon>
        <taxon>Sar</taxon>
        <taxon>Stramenopiles</taxon>
        <taxon>Ochrophyta</taxon>
        <taxon>Bolidophyceae</taxon>
        <taxon>Parmales</taxon>
        <taxon>Triparmaceae</taxon>
        <taxon>Tetraparma</taxon>
    </lineage>
</organism>
<keyword evidence="2 5" id="KW-0853">WD repeat</keyword>
<feature type="repeat" description="WD" evidence="5">
    <location>
        <begin position="158"/>
        <end position="199"/>
    </location>
</feature>
<evidence type="ECO:0000313" key="6">
    <source>
        <dbReference type="EMBL" id="GMI30045.1"/>
    </source>
</evidence>
<dbReference type="Proteomes" id="UP001165060">
    <property type="component" value="Unassembled WGS sequence"/>
</dbReference>
<dbReference type="InterPro" id="IPR001632">
    <property type="entry name" value="WD40_G-protein_beta-like"/>
</dbReference>
<evidence type="ECO:0000256" key="3">
    <source>
        <dbReference type="ARBA" id="ARBA00022737"/>
    </source>
</evidence>
<dbReference type="InterPro" id="IPR015943">
    <property type="entry name" value="WD40/YVTN_repeat-like_dom_sf"/>
</dbReference>
<sequence length="540" mass="57859">MLLAAAPLAASNPSTWSGSLVGLVNPDNVTGYKRAAPEPLAPLPSSVIVQFRSSGAADAPEIPPVDLPTGSTLEQIQAVLNELLDSGGAKQPYAFYLSRARPDTATAEHLESSSEITSSLETSLRASPSLSLEATLTVLYQPLSIYRVVPVTRCSATMPGHTDAVLHVSYSPSGSALASGGGDTAVRFWDVHTSLPRATLQGHRNHVLCTAWSPGGEVFASGDKNGVLILWDVKKTEMKGAPIKAHSKYITAISFQPHHSEQELSKLLTASKDSLVKIWNVLTRQCVATMSGHADAVEAARWGGEGLIYSASRDRTIKVWGAEDGGEGRRAGTLVRTLAGHGHRVNTLALSSDYVCRTGMFDHTGSATSPAPHTKEGNHAAAAARYEELRGKGPERLVSGSDDFTLFFWHPATSKQPVKRLTGHQQAVNQIVFSPDSRFFASASFDKKVKIWDGATGNFLLTLTGHVGAVYCVAWSSDSRYLVSASKDSCLKLWNVDKREKKAVATLPGHEDEVYALDWAPDGSAVASGSKDRTLKIWKH</sequence>
<feature type="repeat" description="WD" evidence="5">
    <location>
        <begin position="243"/>
        <end position="289"/>
    </location>
</feature>
<comment type="subcellular location">
    <subcellularLocation>
        <location evidence="1">Nucleus</location>
        <location evidence="1">Nucleolus</location>
    </subcellularLocation>
</comment>
<feature type="repeat" description="WD" evidence="5">
    <location>
        <begin position="507"/>
        <end position="540"/>
    </location>
</feature>
<dbReference type="PRINTS" id="PR00319">
    <property type="entry name" value="GPROTEINB"/>
</dbReference>
<evidence type="ECO:0000256" key="4">
    <source>
        <dbReference type="ARBA" id="ARBA00023242"/>
    </source>
</evidence>
<dbReference type="Gene3D" id="2.130.10.10">
    <property type="entry name" value="YVTN repeat-like/Quinoprotein amine dehydrogenase"/>
    <property type="match status" value="1"/>
</dbReference>
<dbReference type="SUPFAM" id="SSF50978">
    <property type="entry name" value="WD40 repeat-like"/>
    <property type="match status" value="1"/>
</dbReference>
<protein>
    <recommendedName>
        <fullName evidence="8">NLE domain-containing protein</fullName>
    </recommendedName>
</protein>
<comment type="caution">
    <text evidence="6">The sequence shown here is derived from an EMBL/GenBank/DDBJ whole genome shotgun (WGS) entry which is preliminary data.</text>
</comment>
<dbReference type="CDD" id="cd00200">
    <property type="entry name" value="WD40"/>
    <property type="match status" value="1"/>
</dbReference>
<feature type="repeat" description="WD" evidence="5">
    <location>
        <begin position="421"/>
        <end position="462"/>
    </location>
</feature>
<proteinExistence type="predicted"/>
<feature type="repeat" description="WD" evidence="5">
    <location>
        <begin position="290"/>
        <end position="320"/>
    </location>
</feature>
<dbReference type="InterPro" id="IPR020472">
    <property type="entry name" value="WD40_PAC1"/>
</dbReference>
<evidence type="ECO:0008006" key="8">
    <source>
        <dbReference type="Google" id="ProtNLM"/>
    </source>
</evidence>
<dbReference type="PROSITE" id="PS50294">
    <property type="entry name" value="WD_REPEATS_REGION"/>
    <property type="match status" value="7"/>
</dbReference>
<feature type="repeat" description="WD" evidence="5">
    <location>
        <begin position="463"/>
        <end position="504"/>
    </location>
</feature>